<name>A0A1Y2IC14_TRAC3</name>
<accession>A0A1Y2IC14</accession>
<sequence>MDMDSRQLIDAQFDRAVQIVQSLPKTGPIQTSYEDKLNMYSLYKQATVGNVQGPRPSVWDMLGRAKWDAWAKHKDLDPYEAKWLYVEALLKVLRKYPDKTVARDLVRELESYSGDPSNLVMSGLSSRPAGSVSSGSSASGGLPSMSQRPSEYMSAHARAPPPPPPMPVEGEPVTESETEEDTTDEEGDEAADVVPAAITSPQQIPGQLNRPQSSLSSRRYRTPMAGSLLVPSSPPMPVPATQPLPSFQTQSAFAESAASIPSSAYPTTSVSYPEQIPRSPSSNPVSPIQGYQHGGYRPASQPQFRPYSLAGGAPARPASLPLLERAVESVQVHLAAITERLETLEGLLHHSTSSLAQSGQRSPGLLAGRGSPLGGGQDVIRWDVDDMGMWSLVLHPLSRIFRLFRWVVAFLGSSDNRSPAYVIIRRLFLDISFVLCLLALFKAGWRKSGMRRREVVAALRGLWRAIMGHHGAVRHMVDRAV</sequence>
<dbReference type="PROSITE" id="PS00880">
    <property type="entry name" value="ACB_1"/>
    <property type="match status" value="1"/>
</dbReference>
<feature type="compositionally biased region" description="Polar residues" evidence="2">
    <location>
        <begin position="199"/>
        <end position="217"/>
    </location>
</feature>
<evidence type="ECO:0000313" key="5">
    <source>
        <dbReference type="Proteomes" id="UP000193067"/>
    </source>
</evidence>
<dbReference type="GO" id="GO:0000062">
    <property type="term" value="F:fatty-acyl-CoA binding"/>
    <property type="evidence" value="ECO:0007669"/>
    <property type="project" value="InterPro"/>
</dbReference>
<dbReference type="STRING" id="1353009.A0A1Y2IC14"/>
<dbReference type="PANTHER" id="PTHR23310">
    <property type="entry name" value="ACYL-COA-BINDING PROTEIN, ACBP"/>
    <property type="match status" value="1"/>
</dbReference>
<dbReference type="AlphaFoldDB" id="A0A1Y2IC14"/>
<dbReference type="OrthoDB" id="346910at2759"/>
<proteinExistence type="predicted"/>
<evidence type="ECO:0000256" key="1">
    <source>
        <dbReference type="ARBA" id="ARBA00023121"/>
    </source>
</evidence>
<dbReference type="Pfam" id="PF00887">
    <property type="entry name" value="ACBP"/>
    <property type="match status" value="1"/>
</dbReference>
<dbReference type="GO" id="GO:0006631">
    <property type="term" value="P:fatty acid metabolic process"/>
    <property type="evidence" value="ECO:0007669"/>
    <property type="project" value="TreeGrafter"/>
</dbReference>
<dbReference type="PANTHER" id="PTHR23310:SF133">
    <property type="entry name" value="COA BINDING PROTEIN, PUTATIVE (AFU_ORTHOLOGUE AFUA_1G12300)-RELATED"/>
    <property type="match status" value="1"/>
</dbReference>
<evidence type="ECO:0000256" key="2">
    <source>
        <dbReference type="SAM" id="MobiDB-lite"/>
    </source>
</evidence>
<organism evidence="4 5">
    <name type="scientific">Trametes coccinea (strain BRFM310)</name>
    <name type="common">Pycnoporus coccineus</name>
    <dbReference type="NCBI Taxonomy" id="1353009"/>
    <lineage>
        <taxon>Eukaryota</taxon>
        <taxon>Fungi</taxon>
        <taxon>Dikarya</taxon>
        <taxon>Basidiomycota</taxon>
        <taxon>Agaricomycotina</taxon>
        <taxon>Agaricomycetes</taxon>
        <taxon>Polyporales</taxon>
        <taxon>Polyporaceae</taxon>
        <taxon>Trametes</taxon>
    </lineage>
</organism>
<reference evidence="4 5" key="1">
    <citation type="journal article" date="2015" name="Biotechnol. Biofuels">
        <title>Enhanced degradation of softwood versus hardwood by the white-rot fungus Pycnoporus coccineus.</title>
        <authorList>
            <person name="Couturier M."/>
            <person name="Navarro D."/>
            <person name="Chevret D."/>
            <person name="Henrissat B."/>
            <person name="Piumi F."/>
            <person name="Ruiz-Duenas F.J."/>
            <person name="Martinez A.T."/>
            <person name="Grigoriev I.V."/>
            <person name="Riley R."/>
            <person name="Lipzen A."/>
            <person name="Berrin J.G."/>
            <person name="Master E.R."/>
            <person name="Rosso M.N."/>
        </authorList>
    </citation>
    <scope>NUCLEOTIDE SEQUENCE [LARGE SCALE GENOMIC DNA]</scope>
    <source>
        <strain evidence="4 5">BRFM310</strain>
    </source>
</reference>
<feature type="compositionally biased region" description="Low complexity" evidence="2">
    <location>
        <begin position="122"/>
        <end position="146"/>
    </location>
</feature>
<feature type="compositionally biased region" description="Polar residues" evidence="2">
    <location>
        <begin position="261"/>
        <end position="286"/>
    </location>
</feature>
<dbReference type="EMBL" id="KZ084135">
    <property type="protein sequence ID" value="OSC98684.1"/>
    <property type="molecule type" value="Genomic_DNA"/>
</dbReference>
<dbReference type="FunFam" id="1.20.80.10:FF:000010">
    <property type="entry name" value="Acyl-CoA-binding domain-containing protein 5"/>
    <property type="match status" value="1"/>
</dbReference>
<dbReference type="InterPro" id="IPR014352">
    <property type="entry name" value="FERM/acyl-CoA-bd_prot_sf"/>
</dbReference>
<evidence type="ECO:0000313" key="4">
    <source>
        <dbReference type="EMBL" id="OSC98684.1"/>
    </source>
</evidence>
<dbReference type="InterPro" id="IPR035984">
    <property type="entry name" value="Acyl-CoA-binding_sf"/>
</dbReference>
<dbReference type="PRINTS" id="PR00689">
    <property type="entry name" value="ACOABINDINGP"/>
</dbReference>
<feature type="region of interest" description="Disordered" evidence="2">
    <location>
        <begin position="112"/>
        <end position="219"/>
    </location>
</feature>
<feature type="domain" description="ACB" evidence="3">
    <location>
        <begin position="9"/>
        <end position="98"/>
    </location>
</feature>
<keyword evidence="1" id="KW-0446">Lipid-binding</keyword>
<dbReference type="Proteomes" id="UP000193067">
    <property type="component" value="Unassembled WGS sequence"/>
</dbReference>
<feature type="region of interest" description="Disordered" evidence="2">
    <location>
        <begin position="261"/>
        <end position="310"/>
    </location>
</feature>
<dbReference type="InterPro" id="IPR000582">
    <property type="entry name" value="Acyl-CoA-binding_protein"/>
</dbReference>
<protein>
    <submittedName>
        <fullName evidence="4">ACBP-domain-containing protein</fullName>
    </submittedName>
</protein>
<dbReference type="PROSITE" id="PS51228">
    <property type="entry name" value="ACB_2"/>
    <property type="match status" value="1"/>
</dbReference>
<dbReference type="SUPFAM" id="SSF47027">
    <property type="entry name" value="Acyl-CoA binding protein"/>
    <property type="match status" value="1"/>
</dbReference>
<keyword evidence="5" id="KW-1185">Reference proteome</keyword>
<feature type="compositionally biased region" description="Acidic residues" evidence="2">
    <location>
        <begin position="172"/>
        <end position="191"/>
    </location>
</feature>
<gene>
    <name evidence="4" type="ORF">PYCCODRAFT_1439010</name>
</gene>
<dbReference type="Gene3D" id="1.20.80.10">
    <property type="match status" value="1"/>
</dbReference>
<dbReference type="InterPro" id="IPR022408">
    <property type="entry name" value="Acyl-CoA-binding_prot_CS"/>
</dbReference>
<evidence type="ECO:0000259" key="3">
    <source>
        <dbReference type="PROSITE" id="PS51228"/>
    </source>
</evidence>